<keyword evidence="4" id="KW-0472">Membrane</keyword>
<evidence type="ECO:0000256" key="1">
    <source>
        <dbReference type="ARBA" id="ARBA00004127"/>
    </source>
</evidence>
<proteinExistence type="predicted"/>
<dbReference type="AlphaFoldDB" id="A0A6M8HMM0"/>
<dbReference type="InterPro" id="IPR027417">
    <property type="entry name" value="P-loop_NTPase"/>
</dbReference>
<keyword evidence="3" id="KW-1133">Transmembrane helix</keyword>
<keyword evidence="7" id="KW-1185">Reference proteome</keyword>
<feature type="domain" description="DUF1232" evidence="5">
    <location>
        <begin position="47"/>
        <end position="81"/>
    </location>
</feature>
<evidence type="ECO:0000313" key="6">
    <source>
        <dbReference type="EMBL" id="QKE89577.1"/>
    </source>
</evidence>
<evidence type="ECO:0000256" key="3">
    <source>
        <dbReference type="ARBA" id="ARBA00022989"/>
    </source>
</evidence>
<reference evidence="6 7" key="1">
    <citation type="journal article" date="2014" name="World J. Microbiol. Biotechnol.">
        <title>Biodiversity and physiological characteristics of Antarctic and Arctic lichens-associated bacteria.</title>
        <authorList>
            <person name="Lee Y.M."/>
            <person name="Kim E.H."/>
            <person name="Lee H.K."/>
            <person name="Hong S.G."/>
        </authorList>
    </citation>
    <scope>NUCLEOTIDE SEQUENCE [LARGE SCALE GENOMIC DNA]</scope>
    <source>
        <strain evidence="6 7">PAMC 26569</strain>
    </source>
</reference>
<accession>A0A6M8HMM0</accession>
<comment type="subcellular location">
    <subcellularLocation>
        <location evidence="1">Endomembrane system</location>
        <topology evidence="1">Multi-pass membrane protein</topology>
    </subcellularLocation>
</comment>
<sequence>MSMRVPGTADQRPQATGFPSEAGFFALVTSNANIARLFSRQSGIAPKLLVAAGFGYLFVPIDLIPDRLGLVGHVDEAGFILLGFAAGLLLSLASAGPHRPASSGAMLSGMIRSRILRVAGAMMRRASAGLPGRITLRLMIGRWPGAEEQAAFVRGLQATSHALPPLLRAAAYVPAARPLLSRSMLLGAANASEQPVVLSDAQMMGNTLALWRGPKVRFMHLEKTAGSSLVTVLAAQFHPLQIHSQTDRRHAPGRSCSEQEALATAHREAEIVWGHYDLPTMRRLDCSEPRFTLCLLREPAERILSLYYFWHANQDEQSAGLSFARENGLLAFLRAEDAGIRNDIDNMYVRRLTGLFATRSGDPLVDAPEASLTAAIRALDGLDFVGMSGQLGDSLSVLGRLLGFTPPDRTPEVNVMSNVERNVLLQVRPTPRETITPEIEAELARLTRLDVILYERARERFQSLLPA</sequence>
<evidence type="ECO:0000256" key="2">
    <source>
        <dbReference type="ARBA" id="ARBA00022692"/>
    </source>
</evidence>
<name>A0A6M8HMM0_9PROT</name>
<dbReference type="GO" id="GO:0012505">
    <property type="term" value="C:endomembrane system"/>
    <property type="evidence" value="ECO:0007669"/>
    <property type="project" value="UniProtKB-SubCell"/>
</dbReference>
<dbReference type="Pfam" id="PF06803">
    <property type="entry name" value="DUF1232"/>
    <property type="match status" value="1"/>
</dbReference>
<dbReference type="EMBL" id="CP053708">
    <property type="protein sequence ID" value="QKE89577.1"/>
    <property type="molecule type" value="Genomic_DNA"/>
</dbReference>
<evidence type="ECO:0000256" key="4">
    <source>
        <dbReference type="ARBA" id="ARBA00023136"/>
    </source>
</evidence>
<dbReference type="InterPro" id="IPR010652">
    <property type="entry name" value="DUF1232"/>
</dbReference>
<dbReference type="Proteomes" id="UP000500767">
    <property type="component" value="Chromosome"/>
</dbReference>
<dbReference type="RefSeq" id="WP_171834569.1">
    <property type="nucleotide sequence ID" value="NZ_CP053708.1"/>
</dbReference>
<evidence type="ECO:0000313" key="7">
    <source>
        <dbReference type="Proteomes" id="UP000500767"/>
    </source>
</evidence>
<evidence type="ECO:0000259" key="5">
    <source>
        <dbReference type="Pfam" id="PF06803"/>
    </source>
</evidence>
<keyword evidence="2" id="KW-0812">Transmembrane</keyword>
<dbReference type="Gene3D" id="3.40.50.300">
    <property type="entry name" value="P-loop containing nucleotide triphosphate hydrolases"/>
    <property type="match status" value="1"/>
</dbReference>
<dbReference type="KEGG" id="lck:HN018_05535"/>
<protein>
    <submittedName>
        <fullName evidence="6">DUF1232 domain-containing protein</fullName>
    </submittedName>
</protein>
<gene>
    <name evidence="6" type="ORF">HN018_05535</name>
</gene>
<organism evidence="6 7">
    <name type="scientific">Lichenicola cladoniae</name>
    <dbReference type="NCBI Taxonomy" id="1484109"/>
    <lineage>
        <taxon>Bacteria</taxon>
        <taxon>Pseudomonadati</taxon>
        <taxon>Pseudomonadota</taxon>
        <taxon>Alphaproteobacteria</taxon>
        <taxon>Acetobacterales</taxon>
        <taxon>Acetobacteraceae</taxon>
        <taxon>Lichenicola</taxon>
    </lineage>
</organism>